<accession>A0AA88Y6S2</accession>
<feature type="compositionally biased region" description="Polar residues" evidence="2">
    <location>
        <begin position="56"/>
        <end position="70"/>
    </location>
</feature>
<reference evidence="3" key="1">
    <citation type="submission" date="2019-08" db="EMBL/GenBank/DDBJ databases">
        <title>The improved chromosome-level genome for the pearl oyster Pinctada fucata martensii using PacBio sequencing and Hi-C.</title>
        <authorList>
            <person name="Zheng Z."/>
        </authorList>
    </citation>
    <scope>NUCLEOTIDE SEQUENCE</scope>
    <source>
        <strain evidence="3">ZZ-2019</strain>
        <tissue evidence="3">Adductor muscle</tissue>
    </source>
</reference>
<dbReference type="EMBL" id="VSWD01000007">
    <property type="protein sequence ID" value="KAK3098876.1"/>
    <property type="molecule type" value="Genomic_DNA"/>
</dbReference>
<gene>
    <name evidence="3" type="ORF">FSP39_023908</name>
</gene>
<feature type="compositionally biased region" description="Basic and acidic residues" evidence="2">
    <location>
        <begin position="19"/>
        <end position="28"/>
    </location>
</feature>
<dbReference type="Proteomes" id="UP001186944">
    <property type="component" value="Unassembled WGS sequence"/>
</dbReference>
<sequence>MGKRKKRERKARRKRRKKNNTESDHEYSDLSTDQSSHTVSSQTDTDESYVSRADPNISNTENVNIATSTPTTTQQIFDDIAMDIFEKIRKVEERLGAIQNKLLALDKIEERLCNVDKVLEKHDERLKKVEKKTLDCEESVKGVSSRVDELKTQYKNNADKVNKELKGHGNLISEVSVGIEEMKDEINTLRDKVTDLQCRSMKQNLIFHGIANESRFENTEEKLRNFLYYELGIEDHIEFGNVHRFGRHERGKDRPIVARFLYQSDLMYVKQNAYKLRGSCYSVREQFPQAVEDRRKILYPIMKRHKEAGDTVKLVRDRLYINNRPYVEPRLSDSGAYHNATLVDSPSERRHRLSDAYSDITDVDTPLDDQHDTYSSVARRGSRFRSLAG</sequence>
<feature type="region of interest" description="Disordered" evidence="2">
    <location>
        <begin position="1"/>
        <end position="70"/>
    </location>
</feature>
<name>A0AA88Y6S2_PINIB</name>
<evidence type="ECO:0000313" key="4">
    <source>
        <dbReference type="Proteomes" id="UP001186944"/>
    </source>
</evidence>
<evidence type="ECO:0000256" key="1">
    <source>
        <dbReference type="SAM" id="Coils"/>
    </source>
</evidence>
<feature type="coiled-coil region" evidence="1">
    <location>
        <begin position="172"/>
        <end position="199"/>
    </location>
</feature>
<protein>
    <submittedName>
        <fullName evidence="3">Uncharacterized protein</fullName>
    </submittedName>
</protein>
<dbReference type="AlphaFoldDB" id="A0AA88Y6S2"/>
<keyword evidence="1" id="KW-0175">Coiled coil</keyword>
<comment type="caution">
    <text evidence="3">The sequence shown here is derived from an EMBL/GenBank/DDBJ whole genome shotgun (WGS) entry which is preliminary data.</text>
</comment>
<evidence type="ECO:0000313" key="3">
    <source>
        <dbReference type="EMBL" id="KAK3098876.1"/>
    </source>
</evidence>
<evidence type="ECO:0000256" key="2">
    <source>
        <dbReference type="SAM" id="MobiDB-lite"/>
    </source>
</evidence>
<keyword evidence="4" id="KW-1185">Reference proteome</keyword>
<proteinExistence type="predicted"/>
<dbReference type="Gene3D" id="1.10.287.1490">
    <property type="match status" value="1"/>
</dbReference>
<feature type="compositionally biased region" description="Basic residues" evidence="2">
    <location>
        <begin position="1"/>
        <end position="18"/>
    </location>
</feature>
<feature type="compositionally biased region" description="Polar residues" evidence="2">
    <location>
        <begin position="29"/>
        <end position="43"/>
    </location>
</feature>
<organism evidence="3 4">
    <name type="scientific">Pinctada imbricata</name>
    <name type="common">Atlantic pearl-oyster</name>
    <name type="synonym">Pinctada martensii</name>
    <dbReference type="NCBI Taxonomy" id="66713"/>
    <lineage>
        <taxon>Eukaryota</taxon>
        <taxon>Metazoa</taxon>
        <taxon>Spiralia</taxon>
        <taxon>Lophotrochozoa</taxon>
        <taxon>Mollusca</taxon>
        <taxon>Bivalvia</taxon>
        <taxon>Autobranchia</taxon>
        <taxon>Pteriomorphia</taxon>
        <taxon>Pterioida</taxon>
        <taxon>Pterioidea</taxon>
        <taxon>Pteriidae</taxon>
        <taxon>Pinctada</taxon>
    </lineage>
</organism>